<evidence type="ECO:0000259" key="5">
    <source>
        <dbReference type="PROSITE" id="PS50067"/>
    </source>
</evidence>
<dbReference type="InterPro" id="IPR027417">
    <property type="entry name" value="P-loop_NTPase"/>
</dbReference>
<evidence type="ECO:0000256" key="4">
    <source>
        <dbReference type="SAM" id="Phobius"/>
    </source>
</evidence>
<reference evidence="6 7" key="1">
    <citation type="journal article" date="2013" name="Nature">
        <title>Insights into bilaterian evolution from three spiralian genomes.</title>
        <authorList>
            <person name="Simakov O."/>
            <person name="Marletaz F."/>
            <person name="Cho S.J."/>
            <person name="Edsinger-Gonzales E."/>
            <person name="Havlak P."/>
            <person name="Hellsten U."/>
            <person name="Kuo D.H."/>
            <person name="Larsson T."/>
            <person name="Lv J."/>
            <person name="Arendt D."/>
            <person name="Savage R."/>
            <person name="Osoegawa K."/>
            <person name="de Jong P."/>
            <person name="Grimwood J."/>
            <person name="Chapman J.A."/>
            <person name="Shapiro H."/>
            <person name="Aerts A."/>
            <person name="Otillar R.P."/>
            <person name="Terry A.Y."/>
            <person name="Boore J.L."/>
            <person name="Grigoriev I.V."/>
            <person name="Lindberg D.R."/>
            <person name="Seaver E.C."/>
            <person name="Weisblat D.A."/>
            <person name="Putnam N.H."/>
            <person name="Rokhsar D.S."/>
        </authorList>
    </citation>
    <scope>NUCLEOTIDE SEQUENCE [LARGE SCALE GENOMIC DNA]</scope>
</reference>
<dbReference type="InterPro" id="IPR001752">
    <property type="entry name" value="Kinesin_motor_dom"/>
</dbReference>
<dbReference type="CTD" id="20241171"/>
<evidence type="ECO:0000256" key="1">
    <source>
        <dbReference type="ARBA" id="ARBA00022741"/>
    </source>
</evidence>
<dbReference type="KEGG" id="lgi:LOTGIDRAFT_169554"/>
<dbReference type="EMBL" id="KB203771">
    <property type="protein sequence ID" value="ESO83150.1"/>
    <property type="molecule type" value="Genomic_DNA"/>
</dbReference>
<dbReference type="RefSeq" id="XP_009066100.1">
    <property type="nucleotide sequence ID" value="XM_009067852.1"/>
</dbReference>
<dbReference type="Gene3D" id="3.40.850.10">
    <property type="entry name" value="Kinesin motor domain"/>
    <property type="match status" value="1"/>
</dbReference>
<dbReference type="AlphaFoldDB" id="V3ZL68"/>
<protein>
    <recommendedName>
        <fullName evidence="5">Kinesin motor domain-containing protein</fullName>
    </recommendedName>
</protein>
<dbReference type="GO" id="GO:0005524">
    <property type="term" value="F:ATP binding"/>
    <property type="evidence" value="ECO:0007669"/>
    <property type="project" value="UniProtKB-KW"/>
</dbReference>
<keyword evidence="2" id="KW-0067">ATP-binding</keyword>
<organism evidence="6 7">
    <name type="scientific">Lottia gigantea</name>
    <name type="common">Giant owl limpet</name>
    <dbReference type="NCBI Taxonomy" id="225164"/>
    <lineage>
        <taxon>Eukaryota</taxon>
        <taxon>Metazoa</taxon>
        <taxon>Spiralia</taxon>
        <taxon>Lophotrochozoa</taxon>
        <taxon>Mollusca</taxon>
        <taxon>Gastropoda</taxon>
        <taxon>Patellogastropoda</taxon>
        <taxon>Lottioidea</taxon>
        <taxon>Lottiidae</taxon>
        <taxon>Lottia</taxon>
    </lineage>
</organism>
<keyword evidence="4" id="KW-0472">Membrane</keyword>
<dbReference type="PROSITE" id="PS50067">
    <property type="entry name" value="KINESIN_MOTOR_2"/>
    <property type="match status" value="1"/>
</dbReference>
<gene>
    <name evidence="6" type="ORF">LOTGIDRAFT_169554</name>
</gene>
<dbReference type="SUPFAM" id="SSF52540">
    <property type="entry name" value="P-loop containing nucleoside triphosphate hydrolases"/>
    <property type="match status" value="1"/>
</dbReference>
<evidence type="ECO:0000256" key="3">
    <source>
        <dbReference type="PROSITE-ProRule" id="PRU00283"/>
    </source>
</evidence>
<dbReference type="HOGENOM" id="CLU_2294830_0_0_1"/>
<accession>V3ZL68</accession>
<dbReference type="GO" id="GO:0003777">
    <property type="term" value="F:microtubule motor activity"/>
    <property type="evidence" value="ECO:0007669"/>
    <property type="project" value="InterPro"/>
</dbReference>
<proteinExistence type="inferred from homology"/>
<keyword evidence="4" id="KW-1133">Transmembrane helix</keyword>
<dbReference type="STRING" id="225164.V3ZL68"/>
<sequence>MDKIKVAVRVRPVNRREKELGTKCVVDMENNQTILHSLKEPGHWLLRYRALYIVKSLGASFGNKFAVICSVVSKALAMSLKLFFFVNYYASGSNSTLFTWY</sequence>
<evidence type="ECO:0000256" key="2">
    <source>
        <dbReference type="ARBA" id="ARBA00022840"/>
    </source>
</evidence>
<evidence type="ECO:0000313" key="6">
    <source>
        <dbReference type="EMBL" id="ESO83150.1"/>
    </source>
</evidence>
<evidence type="ECO:0000313" key="7">
    <source>
        <dbReference type="Proteomes" id="UP000030746"/>
    </source>
</evidence>
<comment type="caution">
    <text evidence="3">Lacks conserved residue(s) required for the propagation of feature annotation.</text>
</comment>
<dbReference type="OrthoDB" id="3176171at2759"/>
<dbReference type="Proteomes" id="UP000030746">
    <property type="component" value="Unassembled WGS sequence"/>
</dbReference>
<keyword evidence="4" id="KW-0812">Transmembrane</keyword>
<dbReference type="InterPro" id="IPR036961">
    <property type="entry name" value="Kinesin_motor_dom_sf"/>
</dbReference>
<feature type="transmembrane region" description="Helical" evidence="4">
    <location>
        <begin position="65"/>
        <end position="90"/>
    </location>
</feature>
<dbReference type="GO" id="GO:0007018">
    <property type="term" value="P:microtubule-based movement"/>
    <property type="evidence" value="ECO:0007669"/>
    <property type="project" value="InterPro"/>
</dbReference>
<comment type="similarity">
    <text evidence="3">Belongs to the TRAFAC class myosin-kinesin ATPase superfamily. Kinesin family.</text>
</comment>
<name>V3ZL68_LOTGI</name>
<feature type="domain" description="Kinesin motor" evidence="5">
    <location>
        <begin position="3"/>
        <end position="101"/>
    </location>
</feature>
<keyword evidence="1" id="KW-0547">Nucleotide-binding</keyword>
<dbReference type="GO" id="GO:0008017">
    <property type="term" value="F:microtubule binding"/>
    <property type="evidence" value="ECO:0007669"/>
    <property type="project" value="InterPro"/>
</dbReference>
<keyword evidence="7" id="KW-1185">Reference proteome</keyword>
<dbReference type="GeneID" id="20241171"/>